<gene>
    <name evidence="2 5" type="primary">bshC</name>
    <name evidence="5" type="ORF">J2I47_16120</name>
</gene>
<accession>A0A939K6Z4</accession>
<sequence length="544" mass="61789">MECQYVPLSATGQFSSLFLDYIGSADTGPVGRSRSDGAGGAEPNPQLRSFYTDYPTIEAFAAQIEKKGFSDENRAILVDALERQYAHLATETDVPLPNLAQLRNSRTFTVTTGHQLNLCTGPLYVVYKLITIINLARKLAEKYPDYTFVPVYWMASEDHDFAEINHFRLFGKTHTWHTEQRGAVGRMDPRELASLFDEIPEKLALFEKAYLNHSTLADAVRYYMHSLFGAEGLVCIDADDPALKQVFAPIMRDELQQQRTSGLVNTTTEKLTALGYKTPISSRDINLFYLTGSGADGLRERIVRNDAGVYEVNGTKLRFSEAEILTELAAHPERFSPNVVMRPLYQEVILPNLAYIGGPSEVPYWLQLKGEFDHYGIAFPLLMPRNFALYVPRVTAQRIAKLGLDTIDMFQDVVTLKRDYVEHHTEHSLTFDEENKSVTRALETILVKAQLVDPTLEKAVLAETKRFANAVARLEKKMRRAEERNQEVGVRQLLAVKEEMFPGGTPQERTDNFLTFYLNDRQFLQKLLHNFDPFNYQMQVCLEG</sequence>
<dbReference type="AlphaFoldDB" id="A0A939K6Z4"/>
<keyword evidence="6" id="KW-1185">Reference proteome</keyword>
<keyword evidence="2" id="KW-0175">Coiled coil</keyword>
<dbReference type="HAMAP" id="MF_01867">
    <property type="entry name" value="BshC"/>
    <property type="match status" value="1"/>
</dbReference>
<evidence type="ECO:0000259" key="3">
    <source>
        <dbReference type="Pfam" id="PF10079"/>
    </source>
</evidence>
<name>A0A939K6Z4_9BACT</name>
<comment type="caution">
    <text evidence="5">The sequence shown here is derived from an EMBL/GenBank/DDBJ whole genome shotgun (WGS) entry which is preliminary data.</text>
</comment>
<evidence type="ECO:0000256" key="2">
    <source>
        <dbReference type="HAMAP-Rule" id="MF_01867"/>
    </source>
</evidence>
<comment type="similarity">
    <text evidence="2">Belongs to the BshC family.</text>
</comment>
<reference evidence="5" key="1">
    <citation type="submission" date="2021-03" db="EMBL/GenBank/DDBJ databases">
        <title>Fibrella sp. HMF5335 genome sequencing and assembly.</title>
        <authorList>
            <person name="Kang H."/>
            <person name="Kim H."/>
            <person name="Bae S."/>
            <person name="Joh K."/>
        </authorList>
    </citation>
    <scope>NUCLEOTIDE SEQUENCE</scope>
    <source>
        <strain evidence="5">HMF5335</strain>
    </source>
</reference>
<dbReference type="EMBL" id="JAFMYV010000008">
    <property type="protein sequence ID" value="MBO0938080.1"/>
    <property type="molecule type" value="Genomic_DNA"/>
</dbReference>
<dbReference type="NCBIfam" id="TIGR03998">
    <property type="entry name" value="thiol_BshC"/>
    <property type="match status" value="1"/>
</dbReference>
<dbReference type="Pfam" id="PF10079">
    <property type="entry name" value="Rossmann-like_BshC"/>
    <property type="match status" value="1"/>
</dbReference>
<feature type="coiled-coil region" evidence="2">
    <location>
        <begin position="464"/>
        <end position="491"/>
    </location>
</feature>
<protein>
    <recommendedName>
        <fullName evidence="2">Putative cysteine ligase BshC</fullName>
        <ecNumber evidence="2">6.-.-.-</ecNumber>
    </recommendedName>
</protein>
<dbReference type="InterPro" id="IPR055398">
    <property type="entry name" value="Rossmann-like_BshC"/>
</dbReference>
<feature type="domain" description="Bacillithiol biosynthesis BshC N-terminal Rossmann-like" evidence="3">
    <location>
        <begin position="44"/>
        <end position="386"/>
    </location>
</feature>
<dbReference type="GO" id="GO:0016874">
    <property type="term" value="F:ligase activity"/>
    <property type="evidence" value="ECO:0007669"/>
    <property type="project" value="UniProtKB-UniRule"/>
</dbReference>
<organism evidence="5 6">
    <name type="scientific">Fibrella rubiginis</name>
    <dbReference type="NCBI Taxonomy" id="2817060"/>
    <lineage>
        <taxon>Bacteria</taxon>
        <taxon>Pseudomonadati</taxon>
        <taxon>Bacteroidota</taxon>
        <taxon>Cytophagia</taxon>
        <taxon>Cytophagales</taxon>
        <taxon>Spirosomataceae</taxon>
        <taxon>Fibrella</taxon>
    </lineage>
</organism>
<dbReference type="InterPro" id="IPR055399">
    <property type="entry name" value="CC_BshC"/>
</dbReference>
<dbReference type="PIRSF" id="PIRSF012535">
    <property type="entry name" value="UCP012535"/>
    <property type="match status" value="1"/>
</dbReference>
<proteinExistence type="inferred from homology"/>
<evidence type="ECO:0000256" key="1">
    <source>
        <dbReference type="ARBA" id="ARBA00022598"/>
    </source>
</evidence>
<dbReference type="Proteomes" id="UP000664034">
    <property type="component" value="Unassembled WGS sequence"/>
</dbReference>
<dbReference type="EC" id="6.-.-.-" evidence="2"/>
<keyword evidence="1 2" id="KW-0436">Ligase</keyword>
<feature type="domain" description="Bacillithiol biosynthesis BshC C-terminal coiled-coil" evidence="4">
    <location>
        <begin position="388"/>
        <end position="541"/>
    </location>
</feature>
<dbReference type="InterPro" id="IPR011199">
    <property type="entry name" value="Bacillithiol_biosynth_BshC"/>
</dbReference>
<evidence type="ECO:0000313" key="5">
    <source>
        <dbReference type="EMBL" id="MBO0938080.1"/>
    </source>
</evidence>
<dbReference type="RefSeq" id="WP_207365617.1">
    <property type="nucleotide sequence ID" value="NZ_JAFMYV010000008.1"/>
</dbReference>
<evidence type="ECO:0000313" key="6">
    <source>
        <dbReference type="Proteomes" id="UP000664034"/>
    </source>
</evidence>
<dbReference type="Pfam" id="PF24850">
    <property type="entry name" value="CC_BshC"/>
    <property type="match status" value="1"/>
</dbReference>
<evidence type="ECO:0000259" key="4">
    <source>
        <dbReference type="Pfam" id="PF24850"/>
    </source>
</evidence>